<dbReference type="NCBIfam" id="TIGR00093">
    <property type="entry name" value="pseudouridine synthase"/>
    <property type="match status" value="1"/>
</dbReference>
<dbReference type="Gene3D" id="3.30.70.580">
    <property type="entry name" value="Pseudouridine synthase I, catalytic domain, N-terminal subdomain"/>
    <property type="match status" value="1"/>
</dbReference>
<dbReference type="EC" id="5.4.99.-" evidence="5"/>
<evidence type="ECO:0000313" key="9">
    <source>
        <dbReference type="Proteomes" id="UP000293142"/>
    </source>
</evidence>
<name>A0A4Q9DSE8_9BACL</name>
<organism evidence="8 9">
    <name type="scientific">Paenibacillus thalictri</name>
    <dbReference type="NCBI Taxonomy" id="2527873"/>
    <lineage>
        <taxon>Bacteria</taxon>
        <taxon>Bacillati</taxon>
        <taxon>Bacillota</taxon>
        <taxon>Bacilli</taxon>
        <taxon>Bacillales</taxon>
        <taxon>Paenibacillaceae</taxon>
        <taxon>Paenibacillus</taxon>
    </lineage>
</organism>
<feature type="compositionally biased region" description="Basic and acidic residues" evidence="6">
    <location>
        <begin position="350"/>
        <end position="359"/>
    </location>
</feature>
<dbReference type="PANTHER" id="PTHR47683">
    <property type="entry name" value="PSEUDOURIDINE SYNTHASE FAMILY PROTEIN-RELATED"/>
    <property type="match status" value="1"/>
</dbReference>
<dbReference type="SUPFAM" id="SSF55120">
    <property type="entry name" value="Pseudouridine synthase"/>
    <property type="match status" value="1"/>
</dbReference>
<dbReference type="GO" id="GO:0005829">
    <property type="term" value="C:cytosol"/>
    <property type="evidence" value="ECO:0007669"/>
    <property type="project" value="UniProtKB-ARBA"/>
</dbReference>
<dbReference type="Gene3D" id="3.30.70.1560">
    <property type="entry name" value="Alpha-L RNA-binding motif"/>
    <property type="match status" value="1"/>
</dbReference>
<dbReference type="GO" id="GO:0000455">
    <property type="term" value="P:enzyme-directed rRNA pseudouridine synthesis"/>
    <property type="evidence" value="ECO:0007669"/>
    <property type="project" value="UniProtKB-ARBA"/>
</dbReference>
<feature type="compositionally biased region" description="Basic residues" evidence="6">
    <location>
        <begin position="429"/>
        <end position="438"/>
    </location>
</feature>
<keyword evidence="3 5" id="KW-0413">Isomerase</keyword>
<dbReference type="GO" id="GO:0120159">
    <property type="term" value="F:rRNA pseudouridine synthase activity"/>
    <property type="evidence" value="ECO:0007669"/>
    <property type="project" value="UniProtKB-ARBA"/>
</dbReference>
<dbReference type="Proteomes" id="UP000293142">
    <property type="component" value="Unassembled WGS sequence"/>
</dbReference>
<dbReference type="InterPro" id="IPR020094">
    <property type="entry name" value="TruA/RsuA/RluB/E/F_N"/>
</dbReference>
<comment type="caution">
    <text evidence="8">The sequence shown here is derived from an EMBL/GenBank/DDBJ whole genome shotgun (WGS) entry which is preliminary data.</text>
</comment>
<dbReference type="Pfam" id="PF01479">
    <property type="entry name" value="S4"/>
    <property type="match status" value="1"/>
</dbReference>
<evidence type="ECO:0000256" key="2">
    <source>
        <dbReference type="ARBA" id="ARBA00022884"/>
    </source>
</evidence>
<dbReference type="AlphaFoldDB" id="A0A4Q9DSE8"/>
<dbReference type="FunFam" id="3.10.290.10:FF:000003">
    <property type="entry name" value="Pseudouridine synthase"/>
    <property type="match status" value="1"/>
</dbReference>
<dbReference type="CDD" id="cd02870">
    <property type="entry name" value="PseudoU_synth_RsuA_like"/>
    <property type="match status" value="1"/>
</dbReference>
<feature type="compositionally biased region" description="Low complexity" evidence="6">
    <location>
        <begin position="331"/>
        <end position="343"/>
    </location>
</feature>
<dbReference type="FunFam" id="3.30.70.580:FF:000005">
    <property type="entry name" value="Pseudouridine synthase"/>
    <property type="match status" value="1"/>
</dbReference>
<dbReference type="InterPro" id="IPR000748">
    <property type="entry name" value="PsdUridine_synth_RsuA/RluB/E/F"/>
</dbReference>
<dbReference type="InterPro" id="IPR020103">
    <property type="entry name" value="PsdUridine_synth_cat_dom_sf"/>
</dbReference>
<evidence type="ECO:0000256" key="4">
    <source>
        <dbReference type="PROSITE-ProRule" id="PRU00182"/>
    </source>
</evidence>
<evidence type="ECO:0000256" key="6">
    <source>
        <dbReference type="SAM" id="MobiDB-lite"/>
    </source>
</evidence>
<dbReference type="FunFam" id="3.30.70.1560:FF:000001">
    <property type="entry name" value="Pseudouridine synthase"/>
    <property type="match status" value="1"/>
</dbReference>
<dbReference type="Pfam" id="PF00849">
    <property type="entry name" value="PseudoU_synth_2"/>
    <property type="match status" value="1"/>
</dbReference>
<keyword evidence="9" id="KW-1185">Reference proteome</keyword>
<dbReference type="CDD" id="cd00165">
    <property type="entry name" value="S4"/>
    <property type="match status" value="1"/>
</dbReference>
<dbReference type="InterPro" id="IPR050343">
    <property type="entry name" value="RsuA_PseudoU_synthase"/>
</dbReference>
<dbReference type="InterPro" id="IPR006145">
    <property type="entry name" value="PsdUridine_synth_RsuA/RluA"/>
</dbReference>
<comment type="similarity">
    <text evidence="1 5">Belongs to the pseudouridine synthase RsuA family.</text>
</comment>
<dbReference type="InterPro" id="IPR042092">
    <property type="entry name" value="PsdUridine_s_RsuA/RluB/E/F_cat"/>
</dbReference>
<feature type="compositionally biased region" description="Basic and acidic residues" evidence="6">
    <location>
        <begin position="279"/>
        <end position="299"/>
    </location>
</feature>
<accession>A0A4Q9DSE8</accession>
<evidence type="ECO:0000313" key="8">
    <source>
        <dbReference type="EMBL" id="TBL79789.1"/>
    </source>
</evidence>
<keyword evidence="2 4" id="KW-0694">RNA-binding</keyword>
<feature type="region of interest" description="Disordered" evidence="6">
    <location>
        <begin position="249"/>
        <end position="438"/>
    </location>
</feature>
<dbReference type="Gene3D" id="3.10.290.10">
    <property type="entry name" value="RNA-binding S4 domain"/>
    <property type="match status" value="1"/>
</dbReference>
<dbReference type="PANTHER" id="PTHR47683:SF2">
    <property type="entry name" value="RNA-BINDING S4 DOMAIN-CONTAINING PROTEIN"/>
    <property type="match status" value="1"/>
</dbReference>
<proteinExistence type="inferred from homology"/>
<dbReference type="PROSITE" id="PS01149">
    <property type="entry name" value="PSI_RSU"/>
    <property type="match status" value="1"/>
</dbReference>
<evidence type="ECO:0000259" key="7">
    <source>
        <dbReference type="SMART" id="SM00363"/>
    </source>
</evidence>
<dbReference type="InterPro" id="IPR036986">
    <property type="entry name" value="S4_RNA-bd_sf"/>
</dbReference>
<dbReference type="GO" id="GO:0003723">
    <property type="term" value="F:RNA binding"/>
    <property type="evidence" value="ECO:0007669"/>
    <property type="project" value="UniProtKB-KW"/>
</dbReference>
<dbReference type="InterPro" id="IPR002942">
    <property type="entry name" value="S4_RNA-bd"/>
</dbReference>
<dbReference type="SUPFAM" id="SSF55174">
    <property type="entry name" value="Alpha-L RNA-binding motif"/>
    <property type="match status" value="1"/>
</dbReference>
<evidence type="ECO:0000256" key="1">
    <source>
        <dbReference type="ARBA" id="ARBA00008348"/>
    </source>
</evidence>
<dbReference type="SMART" id="SM00363">
    <property type="entry name" value="S4"/>
    <property type="match status" value="1"/>
</dbReference>
<protein>
    <recommendedName>
        <fullName evidence="5">Pseudouridine synthase</fullName>
        <ecNumber evidence="5">5.4.99.-</ecNumber>
    </recommendedName>
</protein>
<dbReference type="InterPro" id="IPR018496">
    <property type="entry name" value="PsdUridine_synth_RsuA/RluB_CS"/>
</dbReference>
<evidence type="ECO:0000256" key="5">
    <source>
        <dbReference type="RuleBase" id="RU003887"/>
    </source>
</evidence>
<feature type="domain" description="RNA-binding S4" evidence="7">
    <location>
        <begin position="2"/>
        <end position="70"/>
    </location>
</feature>
<dbReference type="PROSITE" id="PS50889">
    <property type="entry name" value="S4"/>
    <property type="match status" value="1"/>
</dbReference>
<reference evidence="8 9" key="1">
    <citation type="submission" date="2019-02" db="EMBL/GenBank/DDBJ databases">
        <title>Paenibacillus sp. nov., isolated from surface-sterilized tissue of Thalictrum simplex L.</title>
        <authorList>
            <person name="Tuo L."/>
        </authorList>
    </citation>
    <scope>NUCLEOTIDE SEQUENCE [LARGE SCALE GENOMIC DNA]</scope>
    <source>
        <strain evidence="8 9">N2SHLJ1</strain>
    </source>
</reference>
<dbReference type="EMBL" id="SIRE01000006">
    <property type="protein sequence ID" value="TBL79789.1"/>
    <property type="molecule type" value="Genomic_DNA"/>
</dbReference>
<gene>
    <name evidence="8" type="ORF">EYB31_09295</name>
</gene>
<dbReference type="OrthoDB" id="9807213at2"/>
<evidence type="ECO:0000256" key="3">
    <source>
        <dbReference type="ARBA" id="ARBA00023235"/>
    </source>
</evidence>
<sequence length="438" mass="47160">MERLQKVLAEAGVASRRKCEEIITAGRVQVNGETVKELGVKVDAAQDEITVDGRSIRMEQKVYLLLNKPKGVITSASDPAGRKVVSDFLPGVKERVYPVGRLDYDTEGLLLLTNDGEFANLLTHPKHHVPRTYLATVKGTPHGSQLELLQKGVKLEDGMTAPAEVDYHDVNPDKNETTVKITIYEGRNRQVRRMFESISFPVIKLRRIQFGPIALLGVPRGKYRHLSPQEIKELRSSAMMAGGVKVEEAEEADAASRPAWAVTAQPGRKGKTAGGRTAAKPERHAAARDGSRRGSESPERQTAARGGSRRGSESPERQTAARGGSRRSSEGTESAYPARSAGAAKGGRRSSADSRETGRTRSLSGGDTRRSRSEENAPFGAKPRAGARRSGPKAGGRTAATGSGRSGRRENTSAAPRSHGGKAPFSKAPKTHKIQKGR</sequence>